<evidence type="ECO:0000313" key="1">
    <source>
        <dbReference type="EMBL" id="OCR25252.1"/>
    </source>
</evidence>
<organism evidence="1 2">
    <name type="scientific">Pseudomonas syringae</name>
    <dbReference type="NCBI Taxonomy" id="317"/>
    <lineage>
        <taxon>Bacteria</taxon>
        <taxon>Pseudomonadati</taxon>
        <taxon>Pseudomonadota</taxon>
        <taxon>Gammaproteobacteria</taxon>
        <taxon>Pseudomonadales</taxon>
        <taxon>Pseudomonadaceae</taxon>
        <taxon>Pseudomonas</taxon>
    </lineage>
</organism>
<sequence>MNVSGQMLRVRPIIYRFWQRDLNSFILPIVAITHITSETNSHSAWVNPEASQIEQCVNVRPKKQSIVSAVCVDTPITNDVGGLKHIDRRASRDCAFLFVSD</sequence>
<reference evidence="1 2" key="1">
    <citation type="submission" date="2015-07" db="EMBL/GenBank/DDBJ databases">
        <title>Draft genome sequence of a diazotrophic, plant growth-promoting rhizobacterium of the Pseudomonas syringae complex.</title>
        <authorList>
            <person name="Patten C.L."/>
            <person name="Jeong H."/>
        </authorList>
    </citation>
    <scope>NUCLEOTIDE SEQUENCE [LARGE SCALE GENOMIC DNA]</scope>
    <source>
        <strain evidence="1 2">GR12-2</strain>
    </source>
</reference>
<evidence type="ECO:0000313" key="2">
    <source>
        <dbReference type="Proteomes" id="UP000093104"/>
    </source>
</evidence>
<gene>
    <name evidence="1" type="ORF">AFK24_09275</name>
</gene>
<name>A0A1C7Z5D3_PSESX</name>
<accession>A0A1C7Z5D3</accession>
<dbReference type="EMBL" id="LGSI01000035">
    <property type="protein sequence ID" value="OCR25252.1"/>
    <property type="molecule type" value="Genomic_DNA"/>
</dbReference>
<protein>
    <submittedName>
        <fullName evidence="1">Uncharacterized protein</fullName>
    </submittedName>
</protein>
<comment type="caution">
    <text evidence="1">The sequence shown here is derived from an EMBL/GenBank/DDBJ whole genome shotgun (WGS) entry which is preliminary data.</text>
</comment>
<proteinExistence type="predicted"/>
<dbReference type="Proteomes" id="UP000093104">
    <property type="component" value="Unassembled WGS sequence"/>
</dbReference>
<dbReference type="AlphaFoldDB" id="A0A1C7Z5D3"/>